<dbReference type="Gene3D" id="3.40.50.1000">
    <property type="entry name" value="HAD superfamily/HAD-like"/>
    <property type="match status" value="1"/>
</dbReference>
<evidence type="ECO:0000256" key="3">
    <source>
        <dbReference type="ARBA" id="ARBA00022801"/>
    </source>
</evidence>
<evidence type="ECO:0000256" key="4">
    <source>
        <dbReference type="ARBA" id="ARBA00022842"/>
    </source>
</evidence>
<accession>A0A2W7IM19</accession>
<evidence type="ECO:0000256" key="2">
    <source>
        <dbReference type="ARBA" id="ARBA00022723"/>
    </source>
</evidence>
<evidence type="ECO:0000256" key="8">
    <source>
        <dbReference type="ARBA" id="ARBA00066472"/>
    </source>
</evidence>
<dbReference type="GO" id="GO:0050194">
    <property type="term" value="F:phosphonoacetaldehyde hydrolase activity"/>
    <property type="evidence" value="ECO:0007669"/>
    <property type="project" value="UniProtKB-UniRule"/>
</dbReference>
<feature type="binding site" evidence="9">
    <location>
        <position position="8"/>
    </location>
    <ligand>
        <name>Mg(2+)</name>
        <dbReference type="ChEBI" id="CHEBI:18420"/>
    </ligand>
</feature>
<feature type="binding site" evidence="9">
    <location>
        <position position="182"/>
    </location>
    <ligand>
        <name>Mg(2+)</name>
        <dbReference type="ChEBI" id="CHEBI:18420"/>
    </ligand>
</feature>
<dbReference type="PANTHER" id="PTHR43434">
    <property type="entry name" value="PHOSPHOGLYCOLATE PHOSPHATASE"/>
    <property type="match status" value="1"/>
</dbReference>
<dbReference type="GO" id="GO:0005829">
    <property type="term" value="C:cytosol"/>
    <property type="evidence" value="ECO:0007669"/>
    <property type="project" value="TreeGrafter"/>
</dbReference>
<evidence type="ECO:0000256" key="5">
    <source>
        <dbReference type="ARBA" id="ARBA00023270"/>
    </source>
</evidence>
<comment type="catalytic activity">
    <reaction evidence="6 9">
        <text>phosphonoacetaldehyde + H2O = acetaldehyde + phosphate + H(+)</text>
        <dbReference type="Rhea" id="RHEA:18905"/>
        <dbReference type="ChEBI" id="CHEBI:15343"/>
        <dbReference type="ChEBI" id="CHEBI:15377"/>
        <dbReference type="ChEBI" id="CHEBI:15378"/>
        <dbReference type="ChEBI" id="CHEBI:43474"/>
        <dbReference type="ChEBI" id="CHEBI:58383"/>
        <dbReference type="EC" id="3.11.1.1"/>
    </reaction>
</comment>
<dbReference type="FunFam" id="1.10.150.240:FF:000006">
    <property type="entry name" value="Phosphonoacetaldehyde hydrolase"/>
    <property type="match status" value="1"/>
</dbReference>
<comment type="cofactor">
    <cofactor evidence="9">
        <name>Mg(2+)</name>
        <dbReference type="ChEBI" id="CHEBI:18420"/>
    </cofactor>
    <text evidence="9">Binds 1 Mg(2+) ion per subunit.</text>
</comment>
<dbReference type="InterPro" id="IPR036412">
    <property type="entry name" value="HAD-like_sf"/>
</dbReference>
<keyword evidence="4 9" id="KW-0460">Magnesium</keyword>
<dbReference type="GO" id="GO:0008967">
    <property type="term" value="F:phosphoglycolate phosphatase activity"/>
    <property type="evidence" value="ECO:0007669"/>
    <property type="project" value="TreeGrafter"/>
</dbReference>
<dbReference type="NCBIfam" id="TIGR01422">
    <property type="entry name" value="phosphonatase"/>
    <property type="match status" value="1"/>
</dbReference>
<dbReference type="RefSeq" id="WP_111397541.1">
    <property type="nucleotide sequence ID" value="NZ_QKYU01000006.1"/>
</dbReference>
<evidence type="ECO:0000256" key="7">
    <source>
        <dbReference type="ARBA" id="ARBA00056573"/>
    </source>
</evidence>
<dbReference type="Proteomes" id="UP000249688">
    <property type="component" value="Unassembled WGS sequence"/>
</dbReference>
<dbReference type="Gene3D" id="1.10.150.240">
    <property type="entry name" value="Putative phosphatase, domain 2"/>
    <property type="match status" value="1"/>
</dbReference>
<evidence type="ECO:0000313" key="10">
    <source>
        <dbReference type="EMBL" id="PZW48142.1"/>
    </source>
</evidence>
<dbReference type="PANTHER" id="PTHR43434:SF19">
    <property type="entry name" value="PHOSPHONOACETALDEHYDE HYDROLASE"/>
    <property type="match status" value="1"/>
</dbReference>
<dbReference type="Pfam" id="PF00702">
    <property type="entry name" value="Hydrolase"/>
    <property type="match status" value="1"/>
</dbReference>
<keyword evidence="11" id="KW-1185">Reference proteome</keyword>
<dbReference type="InterPro" id="IPR023214">
    <property type="entry name" value="HAD_sf"/>
</dbReference>
<dbReference type="SUPFAM" id="SSF56784">
    <property type="entry name" value="HAD-like"/>
    <property type="match status" value="1"/>
</dbReference>
<comment type="caution">
    <text evidence="10">The sequence shown here is derived from an EMBL/GenBank/DDBJ whole genome shotgun (WGS) entry which is preliminary data.</text>
</comment>
<dbReference type="GO" id="GO:0000287">
    <property type="term" value="F:magnesium ion binding"/>
    <property type="evidence" value="ECO:0007669"/>
    <property type="project" value="UniProtKB-UniRule"/>
</dbReference>
<dbReference type="InterPro" id="IPR006323">
    <property type="entry name" value="Phosphonoacetald_hydro"/>
</dbReference>
<sequence>MIRAVVFDWAGTVVDHGSLAPMGAFVRAFAEFGVPISIADARGPMGSAKRDHIKAVGALPHVAAGWRAAQGSEFDDTAIDRIFAVFEPMNVASVSAHAALIPGAAETLAWCAARNIRIGATTGYTRPIMAVLAPLAAAQGFTPEITICAGDMAAGRPAPLQMWQVMATMGVHPAHAVVKVDDTPVGIGEGRTAGTWAIGLALTGNMAGLTLEDLTALDAAETAALRARASAPLFAAGAHLVIDGIADLPAAIELLEARIAAGERPGAFG</sequence>
<reference evidence="10 11" key="1">
    <citation type="submission" date="2018-06" db="EMBL/GenBank/DDBJ databases">
        <title>Genomic Encyclopedia of Archaeal and Bacterial Type Strains, Phase II (KMG-II): from individual species to whole genera.</title>
        <authorList>
            <person name="Goeker M."/>
        </authorList>
    </citation>
    <scope>NUCLEOTIDE SEQUENCE [LARGE SCALE GENOMIC DNA]</scope>
    <source>
        <strain evidence="10 11">DSM 24525</strain>
    </source>
</reference>
<keyword evidence="2 9" id="KW-0479">Metal-binding</keyword>
<dbReference type="AlphaFoldDB" id="A0A2W7IM19"/>
<comment type="similarity">
    <text evidence="9">Belongs to the HAD-like hydrolase superfamily. PhnX family.</text>
</comment>
<dbReference type="EC" id="3.11.1.1" evidence="8 9"/>
<feature type="binding site" evidence="9">
    <location>
        <position position="10"/>
    </location>
    <ligand>
        <name>Mg(2+)</name>
        <dbReference type="ChEBI" id="CHEBI:18420"/>
    </ligand>
</feature>
<evidence type="ECO:0000313" key="11">
    <source>
        <dbReference type="Proteomes" id="UP000249688"/>
    </source>
</evidence>
<dbReference type="GO" id="GO:0019700">
    <property type="term" value="P:organic phosphonate catabolic process"/>
    <property type="evidence" value="ECO:0007669"/>
    <property type="project" value="InterPro"/>
</dbReference>
<evidence type="ECO:0000256" key="9">
    <source>
        <dbReference type="HAMAP-Rule" id="MF_01375"/>
    </source>
</evidence>
<dbReference type="HAMAP" id="MF_01375">
    <property type="entry name" value="PhnX"/>
    <property type="match status" value="1"/>
</dbReference>
<dbReference type="InterPro" id="IPR023198">
    <property type="entry name" value="PGP-like_dom2"/>
</dbReference>
<feature type="active site" description="Schiff-base intermediate with substrate" evidence="9">
    <location>
        <position position="49"/>
    </location>
</feature>
<keyword evidence="5 9" id="KW-0704">Schiff base</keyword>
<dbReference type="EMBL" id="QKYU01000006">
    <property type="protein sequence ID" value="PZW48142.1"/>
    <property type="molecule type" value="Genomic_DNA"/>
</dbReference>
<feature type="active site" description="Nucleophile" evidence="9">
    <location>
        <position position="8"/>
    </location>
</feature>
<comment type="subunit">
    <text evidence="1 9">Homodimer.</text>
</comment>
<dbReference type="OrthoDB" id="5504491at2"/>
<dbReference type="SFLD" id="SFLDS00003">
    <property type="entry name" value="Haloacid_Dehalogenase"/>
    <property type="match status" value="1"/>
</dbReference>
<proteinExistence type="inferred from homology"/>
<dbReference type="SFLD" id="SFLDG01129">
    <property type="entry name" value="C1.5:_HAD__Beta-PGM__Phosphata"/>
    <property type="match status" value="1"/>
</dbReference>
<dbReference type="GO" id="GO:0006281">
    <property type="term" value="P:DNA repair"/>
    <property type="evidence" value="ECO:0007669"/>
    <property type="project" value="TreeGrafter"/>
</dbReference>
<comment type="function">
    <text evidence="7 9">Involved in phosphonate degradation.</text>
</comment>
<dbReference type="InterPro" id="IPR050155">
    <property type="entry name" value="HAD-like_hydrolase_sf"/>
</dbReference>
<gene>
    <name evidence="9" type="primary">phnX</name>
    <name evidence="10" type="ORF">C8P66_106146</name>
</gene>
<name>A0A2W7IM19_9PROT</name>
<evidence type="ECO:0000256" key="1">
    <source>
        <dbReference type="ARBA" id="ARBA00011738"/>
    </source>
</evidence>
<keyword evidence="3 9" id="KW-0378">Hydrolase</keyword>
<protein>
    <recommendedName>
        <fullName evidence="8 9">Phosphonoacetaldehyde hydrolase</fullName>
        <shortName evidence="9">Phosphonatase</shortName>
        <ecNumber evidence="8 9">3.11.1.1</ecNumber>
    </recommendedName>
    <alternativeName>
        <fullName evidence="9">Phosphonoacetaldehyde phosphonohydrolase</fullName>
    </alternativeName>
</protein>
<organism evidence="10 11">
    <name type="scientific">Humitalea rosea</name>
    <dbReference type="NCBI Taxonomy" id="990373"/>
    <lineage>
        <taxon>Bacteria</taxon>
        <taxon>Pseudomonadati</taxon>
        <taxon>Pseudomonadota</taxon>
        <taxon>Alphaproteobacteria</taxon>
        <taxon>Acetobacterales</taxon>
        <taxon>Roseomonadaceae</taxon>
        <taxon>Humitalea</taxon>
    </lineage>
</organism>
<evidence type="ECO:0000256" key="6">
    <source>
        <dbReference type="ARBA" id="ARBA00052005"/>
    </source>
</evidence>